<comment type="caution">
    <text evidence="3">The sequence shown here is derived from an EMBL/GenBank/DDBJ whole genome shotgun (WGS) entry which is preliminary data.</text>
</comment>
<dbReference type="Proteomes" id="UP001352852">
    <property type="component" value="Unassembled WGS sequence"/>
</dbReference>
<dbReference type="InterPro" id="IPR033891">
    <property type="entry name" value="TTC38"/>
</dbReference>
<evidence type="ECO:0000313" key="4">
    <source>
        <dbReference type="Proteomes" id="UP001352852"/>
    </source>
</evidence>
<sequence length="264" mass="30218">MEGLALTPDDAWSVHSVAHVYEMKAEVDKGLIFMESREKDWQGSDMLASHNYWHWALYFIEREQYEAALQIYDSQVFKRSKASGAMLDIVDACSMLCRLEMEGVCVKDRWRELLQITQPHTDDHVTLFNDLHFLMVSLGANEPGASQRLLEGLQELAKEPGDNQQHQLARTVGIPMCQAMMEYNQGNYSQAVALLHPLRYRMVDIGGSDAQRDLFNQLLIHAAMKSENKRHQKLGRCLVVERDAVRPNSPLTHRLMQKALALHD</sequence>
<protein>
    <submittedName>
        <fullName evidence="3">Tetratricopeptide repeat protein 38</fullName>
    </submittedName>
</protein>
<name>A0ABU7DAG2_9TELE</name>
<reference evidence="3 4" key="1">
    <citation type="submission" date="2021-06" db="EMBL/GenBank/DDBJ databases">
        <authorList>
            <person name="Palmer J.M."/>
        </authorList>
    </citation>
    <scope>NUCLEOTIDE SEQUENCE [LARGE SCALE GENOMIC DNA]</scope>
    <source>
        <strain evidence="3 4">CL_MEX2019</strain>
        <tissue evidence="3">Muscle</tissue>
    </source>
</reference>
<dbReference type="PANTHER" id="PTHR16263">
    <property type="entry name" value="TETRATRICOPEPTIDE REPEAT PROTEIN 38"/>
    <property type="match status" value="1"/>
</dbReference>
<dbReference type="CDD" id="cd05804">
    <property type="entry name" value="StaR_like"/>
    <property type="match status" value="1"/>
</dbReference>
<keyword evidence="4" id="KW-1185">Reference proteome</keyword>
<gene>
    <name evidence="3" type="primary">TTC38_2</name>
    <name evidence="3" type="ORF">CHARACLAT_016682</name>
</gene>
<dbReference type="PANTHER" id="PTHR16263:SF4">
    <property type="entry name" value="TETRATRICOPEPTIDE REPEAT PROTEIN 38"/>
    <property type="match status" value="1"/>
</dbReference>
<evidence type="ECO:0000313" key="3">
    <source>
        <dbReference type="EMBL" id="MED6271080.1"/>
    </source>
</evidence>
<accession>A0ABU7DAG2</accession>
<proteinExistence type="predicted"/>
<keyword evidence="1" id="KW-0677">Repeat</keyword>
<dbReference type="EMBL" id="JAHUTJ010017757">
    <property type="protein sequence ID" value="MED6271080.1"/>
    <property type="molecule type" value="Genomic_DNA"/>
</dbReference>
<evidence type="ECO:0000256" key="1">
    <source>
        <dbReference type="ARBA" id="ARBA00022737"/>
    </source>
</evidence>
<evidence type="ECO:0000256" key="2">
    <source>
        <dbReference type="ARBA" id="ARBA00022803"/>
    </source>
</evidence>
<organism evidence="3 4">
    <name type="scientific">Characodon lateralis</name>
    <dbReference type="NCBI Taxonomy" id="208331"/>
    <lineage>
        <taxon>Eukaryota</taxon>
        <taxon>Metazoa</taxon>
        <taxon>Chordata</taxon>
        <taxon>Craniata</taxon>
        <taxon>Vertebrata</taxon>
        <taxon>Euteleostomi</taxon>
        <taxon>Actinopterygii</taxon>
        <taxon>Neopterygii</taxon>
        <taxon>Teleostei</taxon>
        <taxon>Neoteleostei</taxon>
        <taxon>Acanthomorphata</taxon>
        <taxon>Ovalentaria</taxon>
        <taxon>Atherinomorphae</taxon>
        <taxon>Cyprinodontiformes</taxon>
        <taxon>Goodeidae</taxon>
        <taxon>Characodon</taxon>
    </lineage>
</organism>
<keyword evidence="2" id="KW-0802">TPR repeat</keyword>